<keyword evidence="5" id="KW-1185">Reference proteome</keyword>
<evidence type="ECO:0000313" key="2">
    <source>
        <dbReference type="EMBL" id="CAI3980331.1"/>
    </source>
</evidence>
<feature type="non-terminal residue" evidence="2">
    <location>
        <position position="233"/>
    </location>
</feature>
<dbReference type="EMBL" id="CAMXCT030000553">
    <property type="protein sequence ID" value="CAL4767643.1"/>
    <property type="molecule type" value="Genomic_DNA"/>
</dbReference>
<feature type="non-terminal residue" evidence="2">
    <location>
        <position position="1"/>
    </location>
</feature>
<feature type="region of interest" description="Disordered" evidence="1">
    <location>
        <begin position="200"/>
        <end position="219"/>
    </location>
</feature>
<reference evidence="3" key="2">
    <citation type="submission" date="2024-04" db="EMBL/GenBank/DDBJ databases">
        <authorList>
            <person name="Chen Y."/>
            <person name="Shah S."/>
            <person name="Dougan E. K."/>
            <person name="Thang M."/>
            <person name="Chan C."/>
        </authorList>
    </citation>
    <scope>NUCLEOTIDE SEQUENCE [LARGE SCALE GENOMIC DNA]</scope>
</reference>
<proteinExistence type="predicted"/>
<evidence type="ECO:0000313" key="3">
    <source>
        <dbReference type="EMBL" id="CAL1133706.1"/>
    </source>
</evidence>
<dbReference type="Proteomes" id="UP001152797">
    <property type="component" value="Unassembled WGS sequence"/>
</dbReference>
<dbReference type="OrthoDB" id="10353638at2759"/>
<feature type="compositionally biased region" description="Low complexity" evidence="1">
    <location>
        <begin position="205"/>
        <end position="219"/>
    </location>
</feature>
<gene>
    <name evidence="2" type="ORF">C1SCF055_LOCUS8213</name>
</gene>
<evidence type="ECO:0000313" key="4">
    <source>
        <dbReference type="EMBL" id="CAL4767643.1"/>
    </source>
</evidence>
<name>A0A9P1FLJ0_9DINO</name>
<reference evidence="2" key="1">
    <citation type="submission" date="2022-10" db="EMBL/GenBank/DDBJ databases">
        <authorList>
            <person name="Chen Y."/>
            <person name="Dougan E. K."/>
            <person name="Chan C."/>
            <person name="Rhodes N."/>
            <person name="Thang M."/>
        </authorList>
    </citation>
    <scope>NUCLEOTIDE SEQUENCE</scope>
</reference>
<dbReference type="AlphaFoldDB" id="A0A9P1FLJ0"/>
<sequence length="233" mass="25916">AIRRKGIQALRQCVDAEELLSFPRRPNGIALMLKQSLFERLLSGKTQLSSFPASDVSAAQGDLRHLSLEQLLALHSTQGEAPTSSAGTAMSAFWNSLETSMVERLAARLQRSNEIANLVLLIYGAHQSLAGALPSAEHWLLEKDVLLFLPKCELRPLDEHIAAYCHSYLIKAAATVPPQRRRLHWEVQLCERPNDFKEKLRGSLRAPRPAPRGQRAGYPAAPKAQKFLVWAVQ</sequence>
<dbReference type="EMBL" id="CAMXCT020000553">
    <property type="protein sequence ID" value="CAL1133706.1"/>
    <property type="molecule type" value="Genomic_DNA"/>
</dbReference>
<organism evidence="2">
    <name type="scientific">Cladocopium goreaui</name>
    <dbReference type="NCBI Taxonomy" id="2562237"/>
    <lineage>
        <taxon>Eukaryota</taxon>
        <taxon>Sar</taxon>
        <taxon>Alveolata</taxon>
        <taxon>Dinophyceae</taxon>
        <taxon>Suessiales</taxon>
        <taxon>Symbiodiniaceae</taxon>
        <taxon>Cladocopium</taxon>
    </lineage>
</organism>
<protein>
    <submittedName>
        <fullName evidence="4">Arp2/3 complex 41 kDa subunit (p41-ARC)</fullName>
    </submittedName>
</protein>
<comment type="caution">
    <text evidence="2">The sequence shown here is derived from an EMBL/GenBank/DDBJ whole genome shotgun (WGS) entry which is preliminary data.</text>
</comment>
<evidence type="ECO:0000256" key="1">
    <source>
        <dbReference type="SAM" id="MobiDB-lite"/>
    </source>
</evidence>
<dbReference type="EMBL" id="CAMXCT010000553">
    <property type="protein sequence ID" value="CAI3980331.1"/>
    <property type="molecule type" value="Genomic_DNA"/>
</dbReference>
<accession>A0A9P1FLJ0</accession>
<evidence type="ECO:0000313" key="5">
    <source>
        <dbReference type="Proteomes" id="UP001152797"/>
    </source>
</evidence>